<name>A0A8J8P706_HALGN</name>
<keyword evidence="2" id="KW-1185">Reference proteome</keyword>
<protein>
    <submittedName>
        <fullName evidence="1">Uncharacterized protein</fullName>
    </submittedName>
</protein>
<sequence length="69" mass="8199">MQVKVPANITREIVRKLSNDATISEGYSNGMQHSPFEAYERGMQRNRWVDRIIREVESEMEEETIWKNN</sequence>
<evidence type="ECO:0000313" key="1">
    <source>
        <dbReference type="EMBL" id="TNV87099.1"/>
    </source>
</evidence>
<dbReference type="AlphaFoldDB" id="A0A8J8P706"/>
<accession>A0A8J8P706</accession>
<organism evidence="1 2">
    <name type="scientific">Halteria grandinella</name>
    <dbReference type="NCBI Taxonomy" id="5974"/>
    <lineage>
        <taxon>Eukaryota</taxon>
        <taxon>Sar</taxon>
        <taxon>Alveolata</taxon>
        <taxon>Ciliophora</taxon>
        <taxon>Intramacronucleata</taxon>
        <taxon>Spirotrichea</taxon>
        <taxon>Stichotrichia</taxon>
        <taxon>Sporadotrichida</taxon>
        <taxon>Halteriidae</taxon>
        <taxon>Halteria</taxon>
    </lineage>
</organism>
<evidence type="ECO:0000313" key="2">
    <source>
        <dbReference type="Proteomes" id="UP000785679"/>
    </source>
</evidence>
<dbReference type="EMBL" id="RRYP01000631">
    <property type="protein sequence ID" value="TNV87099.1"/>
    <property type="molecule type" value="Genomic_DNA"/>
</dbReference>
<gene>
    <name evidence="1" type="ORF">FGO68_gene11552</name>
</gene>
<reference evidence="1" key="1">
    <citation type="submission" date="2019-06" db="EMBL/GenBank/DDBJ databases">
        <authorList>
            <person name="Zheng W."/>
        </authorList>
    </citation>
    <scope>NUCLEOTIDE SEQUENCE</scope>
    <source>
        <strain evidence="1">QDHG01</strain>
    </source>
</reference>
<dbReference type="Proteomes" id="UP000785679">
    <property type="component" value="Unassembled WGS sequence"/>
</dbReference>
<proteinExistence type="predicted"/>
<comment type="caution">
    <text evidence="1">The sequence shown here is derived from an EMBL/GenBank/DDBJ whole genome shotgun (WGS) entry which is preliminary data.</text>
</comment>